<accession>A0A4Y2V5E7</accession>
<dbReference type="Pfam" id="PF00075">
    <property type="entry name" value="RNase_H"/>
    <property type="match status" value="1"/>
</dbReference>
<evidence type="ECO:0000256" key="3">
    <source>
        <dbReference type="ARBA" id="ARBA00012180"/>
    </source>
</evidence>
<dbReference type="InterPro" id="IPR002156">
    <property type="entry name" value="RNaseH_domain"/>
</dbReference>
<keyword evidence="7" id="KW-0378">Hydrolase</keyword>
<comment type="similarity">
    <text evidence="2">Belongs to the RNase H family.</text>
</comment>
<reference evidence="11 12" key="1">
    <citation type="journal article" date="2019" name="Sci. Rep.">
        <title>Orb-weaving spider Araneus ventricosus genome elucidates the spidroin gene catalogue.</title>
        <authorList>
            <person name="Kono N."/>
            <person name="Nakamura H."/>
            <person name="Ohtoshi R."/>
            <person name="Moran D.A.P."/>
            <person name="Shinohara A."/>
            <person name="Yoshida Y."/>
            <person name="Fujiwara M."/>
            <person name="Mori M."/>
            <person name="Tomita M."/>
            <person name="Arakawa K."/>
        </authorList>
    </citation>
    <scope>NUCLEOTIDE SEQUENCE [LARGE SCALE GENOMIC DNA]</scope>
</reference>
<dbReference type="OrthoDB" id="6437652at2759"/>
<dbReference type="GO" id="GO:0043137">
    <property type="term" value="P:DNA replication, removal of RNA primer"/>
    <property type="evidence" value="ECO:0007669"/>
    <property type="project" value="TreeGrafter"/>
</dbReference>
<evidence type="ECO:0000256" key="4">
    <source>
        <dbReference type="ARBA" id="ARBA00022722"/>
    </source>
</evidence>
<dbReference type="InterPro" id="IPR036397">
    <property type="entry name" value="RNaseH_sf"/>
</dbReference>
<gene>
    <name evidence="11" type="ORF">AVEN_5388_1</name>
</gene>
<dbReference type="GO" id="GO:0004523">
    <property type="term" value="F:RNA-DNA hybrid ribonuclease activity"/>
    <property type="evidence" value="ECO:0007669"/>
    <property type="project" value="UniProtKB-EC"/>
</dbReference>
<evidence type="ECO:0000313" key="12">
    <source>
        <dbReference type="Proteomes" id="UP000499080"/>
    </source>
</evidence>
<keyword evidence="5" id="KW-0479">Metal-binding</keyword>
<evidence type="ECO:0000313" key="11">
    <source>
        <dbReference type="EMBL" id="GBO20509.1"/>
    </source>
</evidence>
<evidence type="ECO:0000256" key="8">
    <source>
        <dbReference type="SAM" id="Coils"/>
    </source>
</evidence>
<evidence type="ECO:0000256" key="9">
    <source>
        <dbReference type="SAM" id="MobiDB-lite"/>
    </source>
</evidence>
<keyword evidence="6" id="KW-0255">Endonuclease</keyword>
<dbReference type="GO" id="GO:0003676">
    <property type="term" value="F:nucleic acid binding"/>
    <property type="evidence" value="ECO:0007669"/>
    <property type="project" value="InterPro"/>
</dbReference>
<comment type="caution">
    <text evidence="11">The sequence shown here is derived from an EMBL/GenBank/DDBJ whole genome shotgun (WGS) entry which is preliminary data.</text>
</comment>
<proteinExistence type="inferred from homology"/>
<keyword evidence="8" id="KW-0175">Coiled coil</keyword>
<organism evidence="11 12">
    <name type="scientific">Araneus ventricosus</name>
    <name type="common">Orbweaver spider</name>
    <name type="synonym">Epeira ventricosa</name>
    <dbReference type="NCBI Taxonomy" id="182803"/>
    <lineage>
        <taxon>Eukaryota</taxon>
        <taxon>Metazoa</taxon>
        <taxon>Ecdysozoa</taxon>
        <taxon>Arthropoda</taxon>
        <taxon>Chelicerata</taxon>
        <taxon>Arachnida</taxon>
        <taxon>Araneae</taxon>
        <taxon>Araneomorphae</taxon>
        <taxon>Entelegynae</taxon>
        <taxon>Araneoidea</taxon>
        <taxon>Araneidae</taxon>
        <taxon>Araneus</taxon>
    </lineage>
</organism>
<keyword evidence="4" id="KW-0540">Nuclease</keyword>
<dbReference type="CDD" id="cd09276">
    <property type="entry name" value="Rnase_HI_RT_non_LTR"/>
    <property type="match status" value="1"/>
</dbReference>
<evidence type="ECO:0000256" key="6">
    <source>
        <dbReference type="ARBA" id="ARBA00022759"/>
    </source>
</evidence>
<sequence>MPTSGDEEMPDKGTDTSSTSLSSQKIPVVALSKVAGVGPIELLINDVIDFNLDPSVSEDIIAVLQELVKIYIKSLRTVKPLICRQYQSKIRSCEATIESLNGKLNILCSELNDYKKDFKESSRSLIETTKEVKSLVSRATPSFASIVTRPSVTKPPVITQRGNHVLLLRPKKESTSEDNRKRVETALVSRNSPVRINRISKVSRGGLVIEAPNKDELQALERELACVDTIDDHFEITRPKKRSPQIILIGVPRDVDKERLSKGLSAKNIFLNDPSNKPLFELNFSMKTRFASNCVMTIDPTIYKRLFGESVSGPNWGVGASLLKHWYLSVIQPSILYGSAVWGGSFTVKNINTLFSIQRLALLKISKSYRTCPTNALNVFLGIPPLHVVAKGLFMKFQIWKLRNNSFNFIDIDNLDKFIEIDNTELKYKILEFPSTIENSDFEVYTDGSGIDGNIGASVCIFNNNICTNTFQFKLSSFNSVFQAELAAINFAAGWAVDNGTRINIFTDSLSSIEALRKSNSKSKYLNKIKNNMFNAIGSVGLSWVKAHAGIPGNELADQYAKDAAVNGIFLAMPAPYSFLKKFIKKFILDNWQQHWEDSKSGCRVREFVPHVDFTLLTHNRYFLFFISGHGPFPAYLYRFHIFESPNCVCGGLGDSDHFAFDCPLTSNFHFVRPSELNKPLWFLNILKNRNSLARFEHICKISSKICDDLKI</sequence>
<protein>
    <recommendedName>
        <fullName evidence="3">ribonuclease H</fullName>
        <ecNumber evidence="3">3.1.26.4</ecNumber>
    </recommendedName>
</protein>
<dbReference type="PANTHER" id="PTHR10642:SF26">
    <property type="entry name" value="RIBONUCLEASE H1"/>
    <property type="match status" value="1"/>
</dbReference>
<comment type="catalytic activity">
    <reaction evidence="1">
        <text>Endonucleolytic cleavage to 5'-phosphomonoester.</text>
        <dbReference type="EC" id="3.1.26.4"/>
    </reaction>
</comment>
<dbReference type="GO" id="GO:0046872">
    <property type="term" value="F:metal ion binding"/>
    <property type="evidence" value="ECO:0007669"/>
    <property type="project" value="UniProtKB-KW"/>
</dbReference>
<feature type="domain" description="RNase H type-1" evidence="10">
    <location>
        <begin position="438"/>
        <end position="566"/>
    </location>
</feature>
<dbReference type="Proteomes" id="UP000499080">
    <property type="component" value="Unassembled WGS sequence"/>
</dbReference>
<keyword evidence="12" id="KW-1185">Reference proteome</keyword>
<dbReference type="EMBL" id="BGPR01043857">
    <property type="protein sequence ID" value="GBO20509.1"/>
    <property type="molecule type" value="Genomic_DNA"/>
</dbReference>
<evidence type="ECO:0000256" key="7">
    <source>
        <dbReference type="ARBA" id="ARBA00022801"/>
    </source>
</evidence>
<dbReference type="PROSITE" id="PS50879">
    <property type="entry name" value="RNASE_H_1"/>
    <property type="match status" value="1"/>
</dbReference>
<evidence type="ECO:0000256" key="2">
    <source>
        <dbReference type="ARBA" id="ARBA00005300"/>
    </source>
</evidence>
<dbReference type="Gene3D" id="3.30.420.10">
    <property type="entry name" value="Ribonuclease H-like superfamily/Ribonuclease H"/>
    <property type="match status" value="1"/>
</dbReference>
<feature type="region of interest" description="Disordered" evidence="9">
    <location>
        <begin position="1"/>
        <end position="21"/>
    </location>
</feature>
<dbReference type="InterPro" id="IPR012337">
    <property type="entry name" value="RNaseH-like_sf"/>
</dbReference>
<dbReference type="InterPro" id="IPR050092">
    <property type="entry name" value="RNase_H"/>
</dbReference>
<feature type="coiled-coil region" evidence="8">
    <location>
        <begin position="83"/>
        <end position="117"/>
    </location>
</feature>
<evidence type="ECO:0000256" key="1">
    <source>
        <dbReference type="ARBA" id="ARBA00000077"/>
    </source>
</evidence>
<evidence type="ECO:0000259" key="10">
    <source>
        <dbReference type="PROSITE" id="PS50879"/>
    </source>
</evidence>
<dbReference type="EC" id="3.1.26.4" evidence="3"/>
<evidence type="ECO:0000256" key="5">
    <source>
        <dbReference type="ARBA" id="ARBA00022723"/>
    </source>
</evidence>
<dbReference type="SUPFAM" id="SSF53098">
    <property type="entry name" value="Ribonuclease H-like"/>
    <property type="match status" value="1"/>
</dbReference>
<dbReference type="PANTHER" id="PTHR10642">
    <property type="entry name" value="RIBONUCLEASE H1"/>
    <property type="match status" value="1"/>
</dbReference>
<name>A0A4Y2V5E7_ARAVE</name>
<dbReference type="AlphaFoldDB" id="A0A4Y2V5E7"/>